<name>A0AAQ3M6V2_9PEZI</name>
<feature type="transmembrane region" description="Helical" evidence="10">
    <location>
        <begin position="500"/>
        <end position="521"/>
    </location>
</feature>
<evidence type="ECO:0000256" key="10">
    <source>
        <dbReference type="SAM" id="Phobius"/>
    </source>
</evidence>
<dbReference type="GO" id="GO:0022857">
    <property type="term" value="F:transmembrane transporter activity"/>
    <property type="evidence" value="ECO:0007669"/>
    <property type="project" value="InterPro"/>
</dbReference>
<feature type="transmembrane region" description="Helical" evidence="10">
    <location>
        <begin position="133"/>
        <end position="152"/>
    </location>
</feature>
<evidence type="ECO:0000256" key="7">
    <source>
        <dbReference type="ARBA" id="ARBA00069139"/>
    </source>
</evidence>
<dbReference type="InterPro" id="IPR011701">
    <property type="entry name" value="MFS"/>
</dbReference>
<keyword evidence="3 10" id="KW-1133">Transmembrane helix</keyword>
<feature type="domain" description="Major facilitator superfamily (MFS) profile" evidence="11">
    <location>
        <begin position="98"/>
        <end position="546"/>
    </location>
</feature>
<dbReference type="Pfam" id="PF07690">
    <property type="entry name" value="MFS_1"/>
    <property type="match status" value="1"/>
</dbReference>
<feature type="transmembrane region" description="Helical" evidence="10">
    <location>
        <begin position="221"/>
        <end position="240"/>
    </location>
</feature>
<keyword evidence="4 10" id="KW-0472">Membrane</keyword>
<reference evidence="12 13" key="1">
    <citation type="submission" date="2023-11" db="EMBL/GenBank/DDBJ databases">
        <title>An acidophilic fungus is an integral part of prey digestion in a carnivorous sundew plant.</title>
        <authorList>
            <person name="Tsai I.J."/>
        </authorList>
    </citation>
    <scope>NUCLEOTIDE SEQUENCE [LARGE SCALE GENOMIC DNA]</scope>
    <source>
        <strain evidence="12">169a</strain>
    </source>
</reference>
<evidence type="ECO:0000256" key="8">
    <source>
        <dbReference type="ARBA" id="ARBA00077167"/>
    </source>
</evidence>
<feature type="transmembrane region" description="Helical" evidence="10">
    <location>
        <begin position="476"/>
        <end position="494"/>
    </location>
</feature>
<dbReference type="CDD" id="cd17323">
    <property type="entry name" value="MFS_Tpo1_MDR_like"/>
    <property type="match status" value="1"/>
</dbReference>
<feature type="region of interest" description="Disordered" evidence="9">
    <location>
        <begin position="1"/>
        <end position="26"/>
    </location>
</feature>
<dbReference type="FunFam" id="1.20.1250.20:FF:000011">
    <property type="entry name" value="MFS multidrug transporter, putative"/>
    <property type="match status" value="1"/>
</dbReference>
<protein>
    <recommendedName>
        <fullName evidence="7">Cercosporin MFS transporter CTB4</fullName>
    </recommendedName>
    <alternativeName>
        <fullName evidence="8">Cercosporin toxin biosynthesis cluster protein 4</fullName>
    </alternativeName>
</protein>
<feature type="transmembrane region" description="Helical" evidence="10">
    <location>
        <begin position="434"/>
        <end position="455"/>
    </location>
</feature>
<keyword evidence="13" id="KW-1185">Reference proteome</keyword>
<evidence type="ECO:0000259" key="11">
    <source>
        <dbReference type="PROSITE" id="PS50850"/>
    </source>
</evidence>
<dbReference type="EMBL" id="CP138587">
    <property type="protein sequence ID" value="WPH02425.1"/>
    <property type="molecule type" value="Genomic_DNA"/>
</dbReference>
<evidence type="ECO:0000256" key="5">
    <source>
        <dbReference type="ARBA" id="ARBA00038347"/>
    </source>
</evidence>
<comment type="function">
    <text evidence="6">MFS transporter; part of the gene cluster that mediates the biosynthesis of cercosporin, a light-activated, non-host-selective toxin. The perylenequinone chromophore of cercosporin absorbs light energy to attain an electronically-activated triplet state and produces active oxygen species such as the hydroxyl radical, superoxide, hydrogen peroxide or singlet oxygen upon reaction with oxygen molecules. These reactive oxygen species cause damage to various cellular components including lipids, proteins and nucleic acids. Responsible for secretion and accumulation of cercosporin, but does not play any roles in self-protection against the toxicity of cercosporin.</text>
</comment>
<evidence type="ECO:0000256" key="9">
    <source>
        <dbReference type="SAM" id="MobiDB-lite"/>
    </source>
</evidence>
<proteinExistence type="inferred from homology"/>
<dbReference type="GO" id="GO:0005886">
    <property type="term" value="C:plasma membrane"/>
    <property type="evidence" value="ECO:0007669"/>
    <property type="project" value="TreeGrafter"/>
</dbReference>
<gene>
    <name evidence="12" type="ORF">R9X50_00528900</name>
</gene>
<feature type="transmembrane region" description="Helical" evidence="10">
    <location>
        <begin position="407"/>
        <end position="428"/>
    </location>
</feature>
<evidence type="ECO:0000256" key="6">
    <source>
        <dbReference type="ARBA" id="ARBA00053977"/>
    </source>
</evidence>
<sequence length="546" mass="60716">MSSDTRSLASVAHEKEEEQSEHNLGNPEDINIIDYVNLPYRTLTNDARMGEYLTETVSGLQPVKSNKTGRNERYELVTFLPNDPGNPKNWSKAYKWWCTMVVALTCFAVAFNSAVITADIGGVTKTFHISEEVALLSISLFVMGFGIGPMAFAPLSEICGRRPIYATTLLIAVIFIIPCAVAKNATTLLVCRTIDGIAFAAPMTLVGGTLADLWKNEERGVPMAAFSAAPFIGPAIGPLVGGFVSDALGWRWLYWLQLILSAVCYIMITFTVPETYAPSILAKRAKKMRKETGDDKYVTEQDLEMRPFGERLRIFLLRPFQLLFCEPIVLFISLYMSVLYGLLYMFFIAYPIVYQEGKGYSAGTTGLMFIPVAVGVLMSAACAPLVNKHYLSLVEKHNGKPPAEARLIPMMLSCWFIPIGLFIFAWTSYPHLSWAGPALGGWPVGFGFIFLYNSANNYMVDSYQHQAASALAAKTFLRSFWGAAVVLFTIQMYHRLGYQWASSLLAFISLACCAIPFVFYYKGAAIRRRSRYAYAGDEEHEQQGPQ</sequence>
<keyword evidence="2 10" id="KW-0812">Transmembrane</keyword>
<evidence type="ECO:0000256" key="4">
    <source>
        <dbReference type="ARBA" id="ARBA00023136"/>
    </source>
</evidence>
<comment type="subcellular location">
    <subcellularLocation>
        <location evidence="1">Membrane</location>
        <topology evidence="1">Multi-pass membrane protein</topology>
    </subcellularLocation>
</comment>
<organism evidence="12 13">
    <name type="scientific">Acrodontium crateriforme</name>
    <dbReference type="NCBI Taxonomy" id="150365"/>
    <lineage>
        <taxon>Eukaryota</taxon>
        <taxon>Fungi</taxon>
        <taxon>Dikarya</taxon>
        <taxon>Ascomycota</taxon>
        <taxon>Pezizomycotina</taxon>
        <taxon>Dothideomycetes</taxon>
        <taxon>Dothideomycetidae</taxon>
        <taxon>Mycosphaerellales</taxon>
        <taxon>Teratosphaeriaceae</taxon>
        <taxon>Acrodontium</taxon>
    </lineage>
</organism>
<dbReference type="InterPro" id="IPR036259">
    <property type="entry name" value="MFS_trans_sf"/>
</dbReference>
<dbReference type="PANTHER" id="PTHR23502">
    <property type="entry name" value="MAJOR FACILITATOR SUPERFAMILY"/>
    <property type="match status" value="1"/>
</dbReference>
<feature type="transmembrane region" description="Helical" evidence="10">
    <location>
        <begin position="164"/>
        <end position="185"/>
    </location>
</feature>
<evidence type="ECO:0000313" key="12">
    <source>
        <dbReference type="EMBL" id="WPH02425.1"/>
    </source>
</evidence>
<dbReference type="Gene3D" id="1.20.1250.20">
    <property type="entry name" value="MFS general substrate transporter like domains"/>
    <property type="match status" value="1"/>
</dbReference>
<dbReference type="Proteomes" id="UP001303373">
    <property type="component" value="Chromosome 8"/>
</dbReference>
<evidence type="ECO:0000256" key="1">
    <source>
        <dbReference type="ARBA" id="ARBA00004141"/>
    </source>
</evidence>
<feature type="transmembrane region" description="Helical" evidence="10">
    <location>
        <begin position="252"/>
        <end position="277"/>
    </location>
</feature>
<evidence type="ECO:0000256" key="2">
    <source>
        <dbReference type="ARBA" id="ARBA00022692"/>
    </source>
</evidence>
<dbReference type="SUPFAM" id="SSF103473">
    <property type="entry name" value="MFS general substrate transporter"/>
    <property type="match status" value="1"/>
</dbReference>
<feature type="transmembrane region" description="Helical" evidence="10">
    <location>
        <begin position="96"/>
        <end position="121"/>
    </location>
</feature>
<accession>A0AAQ3M6V2</accession>
<dbReference type="InterPro" id="IPR020846">
    <property type="entry name" value="MFS_dom"/>
</dbReference>
<evidence type="ECO:0000313" key="13">
    <source>
        <dbReference type="Proteomes" id="UP001303373"/>
    </source>
</evidence>
<feature type="transmembrane region" description="Helical" evidence="10">
    <location>
        <begin position="328"/>
        <end position="353"/>
    </location>
</feature>
<dbReference type="PROSITE" id="PS50850">
    <property type="entry name" value="MFS"/>
    <property type="match status" value="1"/>
</dbReference>
<dbReference type="PANTHER" id="PTHR23502:SF48">
    <property type="entry name" value="MULTIDRUG TRANSPORTER, PUTATIVE (AFU_ORTHOLOGUE AFUA_5G02700)-RELATED"/>
    <property type="match status" value="1"/>
</dbReference>
<comment type="similarity">
    <text evidence="5">Belongs to the major facilitator superfamily. CAR1 family.</text>
</comment>
<evidence type="ECO:0000256" key="3">
    <source>
        <dbReference type="ARBA" id="ARBA00022989"/>
    </source>
</evidence>
<feature type="transmembrane region" description="Helical" evidence="10">
    <location>
        <begin position="197"/>
        <end position="214"/>
    </location>
</feature>
<dbReference type="AlphaFoldDB" id="A0AAQ3M6V2"/>
<feature type="transmembrane region" description="Helical" evidence="10">
    <location>
        <begin position="365"/>
        <end position="386"/>
    </location>
</feature>